<dbReference type="SUPFAM" id="SSF56672">
    <property type="entry name" value="DNA/RNA polymerases"/>
    <property type="match status" value="1"/>
</dbReference>
<dbReference type="SUPFAM" id="SSF56219">
    <property type="entry name" value="DNase I-like"/>
    <property type="match status" value="1"/>
</dbReference>
<keyword evidence="2" id="KW-1185">Reference proteome</keyword>
<evidence type="ECO:0000313" key="3">
    <source>
        <dbReference type="RefSeq" id="XP_065643004.1"/>
    </source>
</evidence>
<dbReference type="GeneID" id="136074597"/>
<sequence>MALNNILKEENLLKTFSLCTFNCQGLKTNIKFTETLIISHDFTFLCEHWVSKLEYPIIKNICKNSHSLYFSQANKHEQGRPFGGNASFIRKHQFQNIISIYEDDNIFAIKLQHGIINSHKGNDKVIILGDFQSFPNGIYDLLERTSSKRNNYSLILSEFIESNELELVDVTKGSGPVITYRHLTLPNSSYIDHIEDISIPRYLWNNLDFINLYKDHLNTSYNNLNLIGNFENELDQIYTTITNSGAWALREHLKSKKRSDYSKSWWTPELTRSKKILSHYFQKWRETGFVKDSTSSIFNRYLFARKNFRKAVKAAQNNKLYYQYIKIEKLKNNNPKNFWNDFKSITKNSNPKLFAINNKKDKESITAEFATIFEKRLNTERLNHSSIYRQVPPCENPNEIAITDENIKVAISCLKLNKCHDHFNISAEHLKYAQCDTLTQWIRKFFHFSINHGWTPTSMSTSTIIPLVKSYKKSLTDPNNYRGISIIPIFTKLLEYLILLISPEIKETHPLQFGFNSKSLTLHAEFVISETIKHYNNNNSPIYLCSLDAEKAFDSCNWDILFDKLYFDKNLPLQIVNTISSLYNKSSATVSYLGFKSVLFALKQGVRQGSILSPYLYNIYTEKLLETIKNDNFVGTTIHGNFTGVVAYADDIILLSSTLSGLERLITMCNIYNNLNGIKLNAVKTELLLSRKRQLTNCKITLDDHQIIPNKKLNHVGFIWDTQKSIFASLNRTNINNRVSNFQTIVQTLIQSGIRFVHPSSIIQLYALLAVPNLTHGLELCENRESTTQRLNKLGRNAVKSFFNISKYSKNYINSLFKVQEISTYIQQNKINLFIRLLNNKITFKIINSQLNYCSLKYSFLVDIKELCKIHKINMKNLIQDRKKVKIIISENIIPEDTYQILVQAIQCRNAKQQRTIFKNTLEENIPK</sequence>
<dbReference type="PANTHER" id="PTHR19446">
    <property type="entry name" value="REVERSE TRANSCRIPTASES"/>
    <property type="match status" value="1"/>
</dbReference>
<protein>
    <submittedName>
        <fullName evidence="3">Uncharacterized protein LOC136074597</fullName>
    </submittedName>
</protein>
<dbReference type="RefSeq" id="XP_065643004.1">
    <property type="nucleotide sequence ID" value="XM_065786932.1"/>
</dbReference>
<reference evidence="2" key="1">
    <citation type="submission" date="2025-05" db="UniProtKB">
        <authorList>
            <consortium name="RefSeq"/>
        </authorList>
    </citation>
    <scope>NUCLEOTIDE SEQUENCE [LARGE SCALE GENOMIC DNA]</scope>
</reference>
<accession>A0ABM4B2J3</accession>
<dbReference type="CDD" id="cd01650">
    <property type="entry name" value="RT_nLTR_like"/>
    <property type="match status" value="1"/>
</dbReference>
<organism evidence="2 3">
    <name type="scientific">Hydra vulgaris</name>
    <name type="common">Hydra</name>
    <name type="synonym">Hydra attenuata</name>
    <dbReference type="NCBI Taxonomy" id="6087"/>
    <lineage>
        <taxon>Eukaryota</taxon>
        <taxon>Metazoa</taxon>
        <taxon>Cnidaria</taxon>
        <taxon>Hydrozoa</taxon>
        <taxon>Hydroidolina</taxon>
        <taxon>Anthoathecata</taxon>
        <taxon>Aplanulata</taxon>
        <taxon>Hydridae</taxon>
        <taxon>Hydra</taxon>
    </lineage>
</organism>
<evidence type="ECO:0000313" key="2">
    <source>
        <dbReference type="Proteomes" id="UP001652625"/>
    </source>
</evidence>
<feature type="domain" description="Reverse transcriptase" evidence="1">
    <location>
        <begin position="448"/>
        <end position="720"/>
    </location>
</feature>
<reference evidence="3" key="2">
    <citation type="submission" date="2025-08" db="UniProtKB">
        <authorList>
            <consortium name="RefSeq"/>
        </authorList>
    </citation>
    <scope>IDENTIFICATION</scope>
</reference>
<dbReference type="InterPro" id="IPR036691">
    <property type="entry name" value="Endo/exonu/phosph_ase_sf"/>
</dbReference>
<evidence type="ECO:0000259" key="1">
    <source>
        <dbReference type="PROSITE" id="PS50878"/>
    </source>
</evidence>
<dbReference type="PROSITE" id="PS50878">
    <property type="entry name" value="RT_POL"/>
    <property type="match status" value="1"/>
</dbReference>
<gene>
    <name evidence="3" type="primary">LOC136074597</name>
</gene>
<dbReference type="Pfam" id="PF00078">
    <property type="entry name" value="RVT_1"/>
    <property type="match status" value="1"/>
</dbReference>
<dbReference type="InterPro" id="IPR043502">
    <property type="entry name" value="DNA/RNA_pol_sf"/>
</dbReference>
<name>A0ABM4B2J3_HYDVU</name>
<dbReference type="InterPro" id="IPR000477">
    <property type="entry name" value="RT_dom"/>
</dbReference>
<proteinExistence type="predicted"/>
<dbReference type="Proteomes" id="UP001652625">
    <property type="component" value="Chromosome 01"/>
</dbReference>